<dbReference type="EMBL" id="QTTT01000001">
    <property type="protein sequence ID" value="REE98598.1"/>
    <property type="molecule type" value="Genomic_DNA"/>
</dbReference>
<protein>
    <submittedName>
        <fullName evidence="2">Uncharacterized protein</fullName>
    </submittedName>
</protein>
<reference evidence="2 3" key="1">
    <citation type="submission" date="2018-08" db="EMBL/GenBank/DDBJ databases">
        <title>Sequencing the genomes of 1000 actinobacteria strains.</title>
        <authorList>
            <person name="Klenk H.-P."/>
        </authorList>
    </citation>
    <scope>NUCLEOTIDE SEQUENCE [LARGE SCALE GENOMIC DNA]</scope>
    <source>
        <strain evidence="2 3">DSM 43927</strain>
    </source>
</reference>
<evidence type="ECO:0000313" key="3">
    <source>
        <dbReference type="Proteomes" id="UP000256661"/>
    </source>
</evidence>
<proteinExistence type="predicted"/>
<accession>A0A3D9SS14</accession>
<dbReference type="Proteomes" id="UP000256661">
    <property type="component" value="Unassembled WGS sequence"/>
</dbReference>
<organism evidence="2 3">
    <name type="scientific">Thermomonospora umbrina</name>
    <dbReference type="NCBI Taxonomy" id="111806"/>
    <lineage>
        <taxon>Bacteria</taxon>
        <taxon>Bacillati</taxon>
        <taxon>Actinomycetota</taxon>
        <taxon>Actinomycetes</taxon>
        <taxon>Streptosporangiales</taxon>
        <taxon>Thermomonosporaceae</taxon>
        <taxon>Thermomonospora</taxon>
    </lineage>
</organism>
<keyword evidence="3" id="KW-1185">Reference proteome</keyword>
<name>A0A3D9SS14_9ACTN</name>
<dbReference type="AlphaFoldDB" id="A0A3D9SS14"/>
<evidence type="ECO:0000313" key="2">
    <source>
        <dbReference type="EMBL" id="REE98598.1"/>
    </source>
</evidence>
<feature type="coiled-coil region" evidence="1">
    <location>
        <begin position="8"/>
        <end position="35"/>
    </location>
</feature>
<sequence>MNHPDISRAIMQDRVRRYREEAKAARRAAKAKARNR</sequence>
<keyword evidence="1" id="KW-0175">Coiled coil</keyword>
<evidence type="ECO:0000256" key="1">
    <source>
        <dbReference type="SAM" id="Coils"/>
    </source>
</evidence>
<gene>
    <name evidence="2" type="ORF">DFJ69_4090</name>
</gene>
<comment type="caution">
    <text evidence="2">The sequence shown here is derived from an EMBL/GenBank/DDBJ whole genome shotgun (WGS) entry which is preliminary data.</text>
</comment>